<dbReference type="OrthoDB" id="3540238at2"/>
<dbReference type="RefSeq" id="WP_055509249.1">
    <property type="nucleotide sequence ID" value="NZ_BBZG01000006.1"/>
</dbReference>
<dbReference type="EMBL" id="FOBF01000030">
    <property type="protein sequence ID" value="SEN58700.1"/>
    <property type="molecule type" value="Genomic_DNA"/>
</dbReference>
<sequence>MDIATGRPIVILDNGAVGQVVLAQRSERAGFVLVLVLGMDGTLVSCELGGIACVVGGTPFCHDG</sequence>
<gene>
    <name evidence="1" type="ORF">SAMN05660976_07871</name>
</gene>
<name>A0A1H8HQY8_9ACTN</name>
<dbReference type="AlphaFoldDB" id="A0A1H8HQY8"/>
<evidence type="ECO:0000313" key="2">
    <source>
        <dbReference type="Proteomes" id="UP000198953"/>
    </source>
</evidence>
<keyword evidence="2" id="KW-1185">Reference proteome</keyword>
<organism evidence="1 2">
    <name type="scientific">Nonomuraea pusilla</name>
    <dbReference type="NCBI Taxonomy" id="46177"/>
    <lineage>
        <taxon>Bacteria</taxon>
        <taxon>Bacillati</taxon>
        <taxon>Actinomycetota</taxon>
        <taxon>Actinomycetes</taxon>
        <taxon>Streptosporangiales</taxon>
        <taxon>Streptosporangiaceae</taxon>
        <taxon>Nonomuraea</taxon>
    </lineage>
</organism>
<accession>A0A1H8HQY8</accession>
<proteinExistence type="predicted"/>
<reference evidence="1 2" key="1">
    <citation type="submission" date="2016-10" db="EMBL/GenBank/DDBJ databases">
        <authorList>
            <person name="de Groot N.N."/>
        </authorList>
    </citation>
    <scope>NUCLEOTIDE SEQUENCE [LARGE SCALE GENOMIC DNA]</scope>
    <source>
        <strain evidence="1 2">DSM 43357</strain>
    </source>
</reference>
<evidence type="ECO:0000313" key="1">
    <source>
        <dbReference type="EMBL" id="SEN58700.1"/>
    </source>
</evidence>
<protein>
    <submittedName>
        <fullName evidence="1">Uncharacterized protein</fullName>
    </submittedName>
</protein>
<dbReference type="Proteomes" id="UP000198953">
    <property type="component" value="Unassembled WGS sequence"/>
</dbReference>